<protein>
    <submittedName>
        <fullName evidence="2">Uncharacterized protein</fullName>
    </submittedName>
</protein>
<feature type="region of interest" description="Disordered" evidence="1">
    <location>
        <begin position="1"/>
        <end position="64"/>
    </location>
</feature>
<evidence type="ECO:0000313" key="2">
    <source>
        <dbReference type="EMBL" id="ODV69275.1"/>
    </source>
</evidence>
<dbReference type="GeneID" id="30994883"/>
<evidence type="ECO:0000313" key="3">
    <source>
        <dbReference type="Proteomes" id="UP000095085"/>
    </source>
</evidence>
<evidence type="ECO:0000256" key="1">
    <source>
        <dbReference type="SAM" id="MobiDB-lite"/>
    </source>
</evidence>
<accession>A0A1E4RQD1</accession>
<feature type="compositionally biased region" description="Basic and acidic residues" evidence="1">
    <location>
        <begin position="1"/>
        <end position="58"/>
    </location>
</feature>
<reference evidence="3" key="1">
    <citation type="submission" date="2016-05" db="EMBL/GenBank/DDBJ databases">
        <title>Comparative genomics of biotechnologically important yeasts.</title>
        <authorList>
            <consortium name="DOE Joint Genome Institute"/>
            <person name="Riley R."/>
            <person name="Haridas S."/>
            <person name="Wolfe K.H."/>
            <person name="Lopes M.R."/>
            <person name="Hittinger C.T."/>
            <person name="Goker M."/>
            <person name="Salamov A."/>
            <person name="Wisecaver J."/>
            <person name="Long T.M."/>
            <person name="Aerts A.L."/>
            <person name="Barry K."/>
            <person name="Choi C."/>
            <person name="Clum A."/>
            <person name="Coughlan A.Y."/>
            <person name="Deshpande S."/>
            <person name="Douglass A.P."/>
            <person name="Hanson S.J."/>
            <person name="Klenk H.-P."/>
            <person name="Labutti K."/>
            <person name="Lapidus A."/>
            <person name="Lindquist E."/>
            <person name="Lipzen A."/>
            <person name="Meier-Kolthoff J.P."/>
            <person name="Ohm R.A."/>
            <person name="Otillar R.P."/>
            <person name="Pangilinan J."/>
            <person name="Peng Y."/>
            <person name="Rokas A."/>
            <person name="Rosa C.A."/>
            <person name="Scheuner C."/>
            <person name="Sibirny A.A."/>
            <person name="Slot J.C."/>
            <person name="Stielow J.B."/>
            <person name="Sun H."/>
            <person name="Kurtzman C.P."/>
            <person name="Blackwell M."/>
            <person name="Grigoriev I.V."/>
            <person name="Jeffries T.W."/>
        </authorList>
    </citation>
    <scope>NUCLEOTIDE SEQUENCE [LARGE SCALE GENOMIC DNA]</scope>
    <source>
        <strain evidence="3">NRRL Y-1933</strain>
    </source>
</reference>
<sequence>MSATKESSKQRDGEKGKEDETPTEKPTEEPTETKEKKKNYETLIEKPTEPAESTEEKKKKSTRKVYTTEEITLFFDDYSKNPTSSVASLARKHSTKYNTARKWIKDYLETGRQSTADIYYTKCQITTYYCNLTIYYWCKTLKSDFINFQILKKELVFE</sequence>
<proteinExistence type="predicted"/>
<dbReference type="AlphaFoldDB" id="A0A1E4RQD1"/>
<dbReference type="Proteomes" id="UP000095085">
    <property type="component" value="Unassembled WGS sequence"/>
</dbReference>
<dbReference type="EMBL" id="KV454538">
    <property type="protein sequence ID" value="ODV69275.1"/>
    <property type="molecule type" value="Genomic_DNA"/>
</dbReference>
<name>A0A1E4RQD1_9ASCO</name>
<keyword evidence="3" id="KW-1185">Reference proteome</keyword>
<organism evidence="2 3">
    <name type="scientific">Hyphopichia burtonii NRRL Y-1933</name>
    <dbReference type="NCBI Taxonomy" id="984485"/>
    <lineage>
        <taxon>Eukaryota</taxon>
        <taxon>Fungi</taxon>
        <taxon>Dikarya</taxon>
        <taxon>Ascomycota</taxon>
        <taxon>Saccharomycotina</taxon>
        <taxon>Pichiomycetes</taxon>
        <taxon>Debaryomycetaceae</taxon>
        <taxon>Hyphopichia</taxon>
    </lineage>
</organism>
<gene>
    <name evidence="2" type="ORF">HYPBUDRAFT_151111</name>
</gene>
<dbReference type="RefSeq" id="XP_020078342.1">
    <property type="nucleotide sequence ID" value="XM_020220333.1"/>
</dbReference>